<dbReference type="InterPro" id="IPR013083">
    <property type="entry name" value="Znf_RING/FYVE/PHD"/>
</dbReference>
<evidence type="ECO:0000259" key="2">
    <source>
        <dbReference type="PROSITE" id="PS50174"/>
    </source>
</evidence>
<dbReference type="PANTHER" id="PTHR20923">
    <property type="entry name" value="BAT4 PROTEIN-RELATED"/>
    <property type="match status" value="1"/>
</dbReference>
<gene>
    <name evidence="3" type="ORF">KFE25_011031</name>
</gene>
<evidence type="ECO:0000313" key="3">
    <source>
        <dbReference type="EMBL" id="KAG8459982.1"/>
    </source>
</evidence>
<dbReference type="Pfam" id="PF01585">
    <property type="entry name" value="G-patch"/>
    <property type="match status" value="1"/>
</dbReference>
<feature type="region of interest" description="Disordered" evidence="1">
    <location>
        <begin position="106"/>
        <end position="164"/>
    </location>
</feature>
<protein>
    <recommendedName>
        <fullName evidence="2">G-patch domain-containing protein</fullName>
    </recommendedName>
</protein>
<dbReference type="PROSITE" id="PS50174">
    <property type="entry name" value="G_PATCH"/>
    <property type="match status" value="1"/>
</dbReference>
<accession>A0A8J6C2N4</accession>
<evidence type="ECO:0000256" key="1">
    <source>
        <dbReference type="SAM" id="MobiDB-lite"/>
    </source>
</evidence>
<reference evidence="3" key="1">
    <citation type="submission" date="2021-05" db="EMBL/GenBank/DDBJ databases">
        <title>The genome of the haptophyte Pavlova lutheri (Diacronema luteri, Pavlovales) - a model for lipid biosynthesis in eukaryotic algae.</title>
        <authorList>
            <person name="Hulatt C.J."/>
            <person name="Posewitz M.C."/>
        </authorList>
    </citation>
    <scope>NUCLEOTIDE SEQUENCE</scope>
    <source>
        <strain evidence="3">NIVA-4/92</strain>
    </source>
</reference>
<dbReference type="Proteomes" id="UP000751190">
    <property type="component" value="Unassembled WGS sequence"/>
</dbReference>
<feature type="compositionally biased region" description="Basic and acidic residues" evidence="1">
    <location>
        <begin position="130"/>
        <end position="144"/>
    </location>
</feature>
<keyword evidence="4" id="KW-1185">Reference proteome</keyword>
<sequence length="410" mass="44057">MESTMGGVESEVALEVVALRCPLTQRRLRQPCRTRWCEHAAAFCSTSVPHLRALADGSLACPVCSVTFRSPSELVVDERLTIFLSEHASQQGAAVVRQADGSFAYSLARPPKPRPRPPRRAAASQVVNARAEDGTREPDPDAVKARLGASGEEPRPRDFAAAAPAERSRSAAMIELMARFVPAATSEIRQPAAALGSPDLAAQLEAVQHAADSADVYAALTLCSDEAPSRPTATWFCEDCAEPCVGDRTAHARTIAHQFARSVAAVGGGPTVHLALPSGNVGYRMLRDQLGWEEGRGLGKGGQGALQPIATRLKRDRHGLRVMAPADDDDDDDYGCNQDGGGVARPAAMAQLRVTHPSTEVMGSNCHVRPLTRAERRQRARQVQRAAQYAQRCKELLVQRQLTGLTTRPT</sequence>
<dbReference type="InterPro" id="IPR000467">
    <property type="entry name" value="G_patch_dom"/>
</dbReference>
<dbReference type="InterPro" id="IPR039146">
    <property type="entry name" value="GPANK1"/>
</dbReference>
<proteinExistence type="predicted"/>
<dbReference type="SMART" id="SM00443">
    <property type="entry name" value="G_patch"/>
    <property type="match status" value="1"/>
</dbReference>
<dbReference type="CDD" id="cd16452">
    <property type="entry name" value="SP-RING-like"/>
    <property type="match status" value="1"/>
</dbReference>
<organism evidence="3 4">
    <name type="scientific">Diacronema lutheri</name>
    <name type="common">Unicellular marine alga</name>
    <name type="synonym">Monochrysis lutheri</name>
    <dbReference type="NCBI Taxonomy" id="2081491"/>
    <lineage>
        <taxon>Eukaryota</taxon>
        <taxon>Haptista</taxon>
        <taxon>Haptophyta</taxon>
        <taxon>Pavlovophyceae</taxon>
        <taxon>Pavlovales</taxon>
        <taxon>Pavlovaceae</taxon>
        <taxon>Diacronema</taxon>
    </lineage>
</organism>
<dbReference type="EMBL" id="JAGTXO010000036">
    <property type="protein sequence ID" value="KAG8459982.1"/>
    <property type="molecule type" value="Genomic_DNA"/>
</dbReference>
<evidence type="ECO:0000313" key="4">
    <source>
        <dbReference type="Proteomes" id="UP000751190"/>
    </source>
</evidence>
<dbReference type="OrthoDB" id="21470at2759"/>
<dbReference type="AlphaFoldDB" id="A0A8J6C2N4"/>
<dbReference type="Gene3D" id="3.30.40.10">
    <property type="entry name" value="Zinc/RING finger domain, C3HC4 (zinc finger)"/>
    <property type="match status" value="1"/>
</dbReference>
<dbReference type="PANTHER" id="PTHR20923:SF1">
    <property type="entry name" value="G PATCH DOMAIN AND ANKYRIN REPEAT-CONTAINING PROTEIN 1"/>
    <property type="match status" value="1"/>
</dbReference>
<feature type="domain" description="G-patch" evidence="2">
    <location>
        <begin position="286"/>
        <end position="325"/>
    </location>
</feature>
<name>A0A8J6C2N4_DIALT</name>
<dbReference type="GO" id="GO:0003676">
    <property type="term" value="F:nucleic acid binding"/>
    <property type="evidence" value="ECO:0007669"/>
    <property type="project" value="InterPro"/>
</dbReference>
<comment type="caution">
    <text evidence="3">The sequence shown here is derived from an EMBL/GenBank/DDBJ whole genome shotgun (WGS) entry which is preliminary data.</text>
</comment>